<evidence type="ECO:0000313" key="2">
    <source>
        <dbReference type="EnsemblPlants" id="OPUNC07G07340.1"/>
    </source>
</evidence>
<sequence>MAGWRETRLLVGYTAVLALYLLLATGFLGVFPHPHGALLWEVADWAAVAVCLAADAYFLYCIASHRRSSKNISAPLLLPPPPPQMDLC</sequence>
<keyword evidence="1" id="KW-0472">Membrane</keyword>
<reference evidence="2" key="2">
    <citation type="submission" date="2018-05" db="EMBL/GenBank/DDBJ databases">
        <title>OpunRS2 (Oryza punctata Reference Sequence Version 2).</title>
        <authorList>
            <person name="Zhang J."/>
            <person name="Kudrna D."/>
            <person name="Lee S."/>
            <person name="Talag J."/>
            <person name="Welchert J."/>
            <person name="Wing R.A."/>
        </authorList>
    </citation>
    <scope>NUCLEOTIDE SEQUENCE [LARGE SCALE GENOMIC DNA]</scope>
</reference>
<keyword evidence="1" id="KW-0812">Transmembrane</keyword>
<keyword evidence="1" id="KW-1133">Transmembrane helix</keyword>
<dbReference type="HOGENOM" id="CLU_183293_0_0_1"/>
<organism evidence="2">
    <name type="scientific">Oryza punctata</name>
    <name type="common">Red rice</name>
    <dbReference type="NCBI Taxonomy" id="4537"/>
    <lineage>
        <taxon>Eukaryota</taxon>
        <taxon>Viridiplantae</taxon>
        <taxon>Streptophyta</taxon>
        <taxon>Embryophyta</taxon>
        <taxon>Tracheophyta</taxon>
        <taxon>Spermatophyta</taxon>
        <taxon>Magnoliopsida</taxon>
        <taxon>Liliopsida</taxon>
        <taxon>Poales</taxon>
        <taxon>Poaceae</taxon>
        <taxon>BOP clade</taxon>
        <taxon>Oryzoideae</taxon>
        <taxon>Oryzeae</taxon>
        <taxon>Oryzinae</taxon>
        <taxon>Oryza</taxon>
    </lineage>
</organism>
<evidence type="ECO:0000256" key="1">
    <source>
        <dbReference type="SAM" id="Phobius"/>
    </source>
</evidence>
<accession>A0A0E0LIM0</accession>
<dbReference type="EnsemblPlants" id="OPUNC07G07340.1">
    <property type="protein sequence ID" value="OPUNC07G07340.1"/>
    <property type="gene ID" value="OPUNC07G07340"/>
</dbReference>
<keyword evidence="3" id="KW-1185">Reference proteome</keyword>
<reference evidence="2" key="1">
    <citation type="submission" date="2015-04" db="UniProtKB">
        <authorList>
            <consortium name="EnsemblPlants"/>
        </authorList>
    </citation>
    <scope>IDENTIFICATION</scope>
</reference>
<evidence type="ECO:0000313" key="3">
    <source>
        <dbReference type="Proteomes" id="UP000026962"/>
    </source>
</evidence>
<name>A0A0E0LIM0_ORYPU</name>
<dbReference type="AlphaFoldDB" id="A0A0E0LIM0"/>
<dbReference type="Gramene" id="OPUNC07G07340.1">
    <property type="protein sequence ID" value="OPUNC07G07340.1"/>
    <property type="gene ID" value="OPUNC07G07340"/>
</dbReference>
<feature type="transmembrane region" description="Helical" evidence="1">
    <location>
        <begin position="43"/>
        <end position="63"/>
    </location>
</feature>
<dbReference type="Proteomes" id="UP000026962">
    <property type="component" value="Chromosome 7"/>
</dbReference>
<protein>
    <submittedName>
        <fullName evidence="2">Uncharacterized protein</fullName>
    </submittedName>
</protein>
<dbReference type="OMA" id="LWEVADW"/>
<proteinExistence type="predicted"/>
<feature type="transmembrane region" description="Helical" evidence="1">
    <location>
        <begin position="9"/>
        <end position="31"/>
    </location>
</feature>